<reference evidence="1 2" key="1">
    <citation type="submission" date="2016-05" db="EMBL/GenBank/DDBJ databases">
        <title>A degradative enzymes factory behind the ericoid mycorrhizal symbiosis.</title>
        <authorList>
            <consortium name="DOE Joint Genome Institute"/>
            <person name="Martino E."/>
            <person name="Morin E."/>
            <person name="Grelet G."/>
            <person name="Kuo A."/>
            <person name="Kohler A."/>
            <person name="Daghino S."/>
            <person name="Barry K."/>
            <person name="Choi C."/>
            <person name="Cichocki N."/>
            <person name="Clum A."/>
            <person name="Copeland A."/>
            <person name="Hainaut M."/>
            <person name="Haridas S."/>
            <person name="Labutti K."/>
            <person name="Lindquist E."/>
            <person name="Lipzen A."/>
            <person name="Khouja H.-R."/>
            <person name="Murat C."/>
            <person name="Ohm R."/>
            <person name="Olson A."/>
            <person name="Spatafora J."/>
            <person name="Veneault-Fourrey C."/>
            <person name="Henrissat B."/>
            <person name="Grigoriev I."/>
            <person name="Martin F."/>
            <person name="Perotto S."/>
        </authorList>
    </citation>
    <scope>NUCLEOTIDE SEQUENCE [LARGE SCALE GENOMIC DNA]</scope>
    <source>
        <strain evidence="1 2">UAMH 7357</strain>
    </source>
</reference>
<sequence length="188" mass="20942">MVRLETKPFQKQRTMNRTALQKKSIRLLPVIVISLNVQPKEHIYNHLITMTLHARSLFIRGSVNPGFLAGSAVAATEKNEKNKNLSTRGRIIGEVTRAVLLAVIAVCYDRRKKLKARHGSLLRDTGAGEDEAVPMVYRPVGMQIRSIVQPDRAYFPPQGEGMNAGSGYAEGPMHMTAGQQGTQFYRNQ</sequence>
<evidence type="ECO:0000313" key="1">
    <source>
        <dbReference type="EMBL" id="PMD15476.1"/>
    </source>
</evidence>
<evidence type="ECO:0000313" key="2">
    <source>
        <dbReference type="Proteomes" id="UP000235672"/>
    </source>
</evidence>
<proteinExistence type="predicted"/>
<accession>A0A2J6PNL9</accession>
<keyword evidence="2" id="KW-1185">Reference proteome</keyword>
<dbReference type="OrthoDB" id="10587401at2759"/>
<gene>
    <name evidence="1" type="ORF">NA56DRAFT_348377</name>
</gene>
<dbReference type="AlphaFoldDB" id="A0A2J6PNL9"/>
<name>A0A2J6PNL9_9HELO</name>
<dbReference type="Proteomes" id="UP000235672">
    <property type="component" value="Unassembled WGS sequence"/>
</dbReference>
<protein>
    <submittedName>
        <fullName evidence="1">Uncharacterized protein</fullName>
    </submittedName>
</protein>
<organism evidence="1 2">
    <name type="scientific">Hyaloscypha hepaticicola</name>
    <dbReference type="NCBI Taxonomy" id="2082293"/>
    <lineage>
        <taxon>Eukaryota</taxon>
        <taxon>Fungi</taxon>
        <taxon>Dikarya</taxon>
        <taxon>Ascomycota</taxon>
        <taxon>Pezizomycotina</taxon>
        <taxon>Leotiomycetes</taxon>
        <taxon>Helotiales</taxon>
        <taxon>Hyaloscyphaceae</taxon>
        <taxon>Hyaloscypha</taxon>
    </lineage>
</organism>
<dbReference type="EMBL" id="KZ613513">
    <property type="protein sequence ID" value="PMD15476.1"/>
    <property type="molecule type" value="Genomic_DNA"/>
</dbReference>